<keyword evidence="1" id="KW-0812">Transmembrane</keyword>
<comment type="caution">
    <text evidence="3">The sequence shown here is derived from an EMBL/GenBank/DDBJ whole genome shotgun (WGS) entry which is preliminary data.</text>
</comment>
<evidence type="ECO:0000256" key="2">
    <source>
        <dbReference type="SAM" id="SignalP"/>
    </source>
</evidence>
<feature type="chain" id="PRO_5047297921" description="Integral membrane protein" evidence="2">
    <location>
        <begin position="37"/>
        <end position="148"/>
    </location>
</feature>
<keyword evidence="1" id="KW-1133">Transmembrane helix</keyword>
<protein>
    <recommendedName>
        <fullName evidence="5">Integral membrane protein</fullName>
    </recommendedName>
</protein>
<feature type="transmembrane region" description="Helical" evidence="1">
    <location>
        <begin position="45"/>
        <end position="63"/>
    </location>
</feature>
<dbReference type="RefSeq" id="WP_314207004.1">
    <property type="nucleotide sequence ID" value="NZ_JAVTLL010000038.1"/>
</dbReference>
<reference evidence="4" key="1">
    <citation type="submission" date="2023-07" db="EMBL/GenBank/DDBJ databases">
        <title>Draft genome sequence of the endophytic actinobacterium Streptomyces justiciae WPN32, a potential antibiotic producer.</title>
        <authorList>
            <person name="Yasawong M."/>
            <person name="Pana W."/>
            <person name="Ganta P."/>
            <person name="Santapan N."/>
            <person name="Songngamsuk T."/>
            <person name="Phatcharaharikarn M."/>
            <person name="Kerdtoob S."/>
            <person name="Nantapong N."/>
        </authorList>
    </citation>
    <scope>NUCLEOTIDE SEQUENCE [LARGE SCALE GENOMIC DNA]</scope>
    <source>
        <strain evidence="4">WPN32</strain>
    </source>
</reference>
<evidence type="ECO:0000256" key="1">
    <source>
        <dbReference type="SAM" id="Phobius"/>
    </source>
</evidence>
<organism evidence="3 4">
    <name type="scientific">Streptomyces justiciae</name>
    <dbReference type="NCBI Taxonomy" id="2780140"/>
    <lineage>
        <taxon>Bacteria</taxon>
        <taxon>Bacillati</taxon>
        <taxon>Actinomycetota</taxon>
        <taxon>Actinomycetes</taxon>
        <taxon>Kitasatosporales</taxon>
        <taxon>Streptomycetaceae</taxon>
        <taxon>Streptomyces</taxon>
    </lineage>
</organism>
<keyword evidence="4" id="KW-1185">Reference proteome</keyword>
<feature type="transmembrane region" description="Helical" evidence="1">
    <location>
        <begin position="101"/>
        <end position="122"/>
    </location>
</feature>
<feature type="transmembrane region" description="Helical" evidence="1">
    <location>
        <begin position="75"/>
        <end position="95"/>
    </location>
</feature>
<feature type="signal peptide" evidence="2">
    <location>
        <begin position="1"/>
        <end position="36"/>
    </location>
</feature>
<keyword evidence="1" id="KW-0472">Membrane</keyword>
<gene>
    <name evidence="3" type="ORF">RQC66_39025</name>
</gene>
<dbReference type="EMBL" id="JAVTLL010000038">
    <property type="protein sequence ID" value="MDT7846728.1"/>
    <property type="molecule type" value="Genomic_DNA"/>
</dbReference>
<dbReference type="Proteomes" id="UP001257948">
    <property type="component" value="Unassembled WGS sequence"/>
</dbReference>
<name>A0ABU3M5U9_9ACTN</name>
<accession>A0ABU3M5U9</accession>
<sequence>MKPKSPLTVARSFVSGLLLWSFFAAGLAASAGGAGAVLDGTAKNVATGVGIAVSLVTGARITKKPRIKAFLSTRPVLWFLFLFNGGVAAFAYLTMDGAKGIGTAVGMGLVSLGAVGGLVSSYRTRGARTGRHAADASARPAGNSTTPW</sequence>
<evidence type="ECO:0000313" key="3">
    <source>
        <dbReference type="EMBL" id="MDT7846728.1"/>
    </source>
</evidence>
<keyword evidence="2" id="KW-0732">Signal</keyword>
<proteinExistence type="predicted"/>
<evidence type="ECO:0008006" key="5">
    <source>
        <dbReference type="Google" id="ProtNLM"/>
    </source>
</evidence>
<evidence type="ECO:0000313" key="4">
    <source>
        <dbReference type="Proteomes" id="UP001257948"/>
    </source>
</evidence>